<dbReference type="Proteomes" id="UP001206925">
    <property type="component" value="Unassembled WGS sequence"/>
</dbReference>
<sequence>MEKTLKRRANFGDFWLQTHAKKGSRPLDRLSGYSRSVEIGSGEGDDVEDTIQQQNVTWVDTRASEAYVSTYNTYVIEKYGEDTSLHPNIDMELLSQTVGGKKKGRLYGVGNFADPRGVMPSAPSMPSTHSDSNENYYIEPSYKVQQLKEKIAELEKDKIEKHAMMEKIEESA</sequence>
<protein>
    <submittedName>
        <fullName evidence="2">Uncharacterized protein</fullName>
    </submittedName>
</protein>
<gene>
    <name evidence="2" type="ORF">M8C21_006212</name>
</gene>
<dbReference type="AlphaFoldDB" id="A0AAD5GGZ3"/>
<comment type="caution">
    <text evidence="2">The sequence shown here is derived from an EMBL/GenBank/DDBJ whole genome shotgun (WGS) entry which is preliminary data.</text>
</comment>
<evidence type="ECO:0000313" key="3">
    <source>
        <dbReference type="Proteomes" id="UP001206925"/>
    </source>
</evidence>
<evidence type="ECO:0000256" key="1">
    <source>
        <dbReference type="SAM" id="Coils"/>
    </source>
</evidence>
<dbReference type="EMBL" id="JAMZMK010008530">
    <property type="protein sequence ID" value="KAI7740036.1"/>
    <property type="molecule type" value="Genomic_DNA"/>
</dbReference>
<reference evidence="2" key="1">
    <citation type="submission" date="2022-06" db="EMBL/GenBank/DDBJ databases">
        <title>Uncovering the hologenomic basis of an extraordinary plant invasion.</title>
        <authorList>
            <person name="Bieker V.C."/>
            <person name="Martin M.D."/>
            <person name="Gilbert T."/>
            <person name="Hodgins K."/>
            <person name="Battlay P."/>
            <person name="Petersen B."/>
            <person name="Wilson J."/>
        </authorList>
    </citation>
    <scope>NUCLEOTIDE SEQUENCE</scope>
    <source>
        <strain evidence="2">AA19_3_7</strain>
        <tissue evidence="2">Leaf</tissue>
    </source>
</reference>
<feature type="coiled-coil region" evidence="1">
    <location>
        <begin position="144"/>
        <end position="171"/>
    </location>
</feature>
<keyword evidence="3" id="KW-1185">Reference proteome</keyword>
<evidence type="ECO:0000313" key="2">
    <source>
        <dbReference type="EMBL" id="KAI7740036.1"/>
    </source>
</evidence>
<accession>A0AAD5GGZ3</accession>
<proteinExistence type="predicted"/>
<organism evidence="2 3">
    <name type="scientific">Ambrosia artemisiifolia</name>
    <name type="common">Common ragweed</name>
    <dbReference type="NCBI Taxonomy" id="4212"/>
    <lineage>
        <taxon>Eukaryota</taxon>
        <taxon>Viridiplantae</taxon>
        <taxon>Streptophyta</taxon>
        <taxon>Embryophyta</taxon>
        <taxon>Tracheophyta</taxon>
        <taxon>Spermatophyta</taxon>
        <taxon>Magnoliopsida</taxon>
        <taxon>eudicotyledons</taxon>
        <taxon>Gunneridae</taxon>
        <taxon>Pentapetalae</taxon>
        <taxon>asterids</taxon>
        <taxon>campanulids</taxon>
        <taxon>Asterales</taxon>
        <taxon>Asteraceae</taxon>
        <taxon>Asteroideae</taxon>
        <taxon>Heliantheae alliance</taxon>
        <taxon>Heliantheae</taxon>
        <taxon>Ambrosia</taxon>
    </lineage>
</organism>
<feature type="non-terminal residue" evidence="2">
    <location>
        <position position="172"/>
    </location>
</feature>
<name>A0AAD5GGZ3_AMBAR</name>
<keyword evidence="1" id="KW-0175">Coiled coil</keyword>